<keyword evidence="2" id="KW-0812">Transmembrane</keyword>
<reference evidence="3" key="1">
    <citation type="submission" date="2021-07" db="EMBL/GenBank/DDBJ databases">
        <title>Draft genome of Mortierella alpina, strain LL118, isolated from an aspen leaf litter sample.</title>
        <authorList>
            <person name="Yang S."/>
            <person name="Vinatzer B.A."/>
        </authorList>
    </citation>
    <scope>NUCLEOTIDE SEQUENCE</scope>
    <source>
        <strain evidence="3">LL118</strain>
    </source>
</reference>
<evidence type="ECO:0000256" key="1">
    <source>
        <dbReference type="SAM" id="MobiDB-lite"/>
    </source>
</evidence>
<comment type="caution">
    <text evidence="3">The sequence shown here is derived from an EMBL/GenBank/DDBJ whole genome shotgun (WGS) entry which is preliminary data.</text>
</comment>
<keyword evidence="2" id="KW-0472">Membrane</keyword>
<gene>
    <name evidence="3" type="ORF">KVV02_000666</name>
</gene>
<name>A0A9P8D0H8_MORAP</name>
<accession>A0A9P8D0H8</accession>
<dbReference type="InterPro" id="IPR036188">
    <property type="entry name" value="FAD/NAD-bd_sf"/>
</dbReference>
<dbReference type="AlphaFoldDB" id="A0A9P8D0H8"/>
<dbReference type="GO" id="GO:0004497">
    <property type="term" value="F:monooxygenase activity"/>
    <property type="evidence" value="ECO:0007669"/>
    <property type="project" value="InterPro"/>
</dbReference>
<evidence type="ECO:0000313" key="4">
    <source>
        <dbReference type="Proteomes" id="UP000717515"/>
    </source>
</evidence>
<feature type="transmembrane region" description="Helical" evidence="2">
    <location>
        <begin position="12"/>
        <end position="31"/>
    </location>
</feature>
<keyword evidence="2" id="KW-1133">Transmembrane helix</keyword>
<organism evidence="3 4">
    <name type="scientific">Mortierella alpina</name>
    <name type="common">Oleaginous fungus</name>
    <name type="synonym">Mortierella renispora</name>
    <dbReference type="NCBI Taxonomy" id="64518"/>
    <lineage>
        <taxon>Eukaryota</taxon>
        <taxon>Fungi</taxon>
        <taxon>Fungi incertae sedis</taxon>
        <taxon>Mucoromycota</taxon>
        <taxon>Mortierellomycotina</taxon>
        <taxon>Mortierellomycetes</taxon>
        <taxon>Mortierellales</taxon>
        <taxon>Mortierellaceae</taxon>
        <taxon>Mortierella</taxon>
    </lineage>
</organism>
<proteinExistence type="predicted"/>
<dbReference type="Proteomes" id="UP000717515">
    <property type="component" value="Unassembled WGS sequence"/>
</dbReference>
<evidence type="ECO:0008006" key="5">
    <source>
        <dbReference type="Google" id="ProtNLM"/>
    </source>
</evidence>
<dbReference type="Gene3D" id="3.50.50.60">
    <property type="entry name" value="FAD/NAD(P)-binding domain"/>
    <property type="match status" value="2"/>
</dbReference>
<feature type="region of interest" description="Disordered" evidence="1">
    <location>
        <begin position="229"/>
        <end position="251"/>
    </location>
</feature>
<dbReference type="SUPFAM" id="SSF51905">
    <property type="entry name" value="FAD/NAD(P)-binding domain"/>
    <property type="match status" value="1"/>
</dbReference>
<evidence type="ECO:0000313" key="3">
    <source>
        <dbReference type="EMBL" id="KAG9325641.1"/>
    </source>
</evidence>
<sequence length="251" mass="27895">MSVEEGYKPASPPRVIIVGAGISGVFLGILLERANIPYEIYERATSVKQLGGVGYDYVVFSRPRLYDMLLSHLPASKVHFGKKVLSVKHPEEGGVLITCSDNSSYLGDILVGADGAYSAVRQSLYRQLSEKDSLPVKDSQGLKIGYMTMVGTTDPLDDAKYEQLQDDFTHFSFIIGKGKPYTTWGERLLRHIVFGYLPQSMLHKDTVKAASYRPQCNYLPLTPNHGTCSVLPQKPSKRYQEEQEKATVGQK</sequence>
<evidence type="ECO:0000256" key="2">
    <source>
        <dbReference type="SAM" id="Phobius"/>
    </source>
</evidence>
<dbReference type="InterPro" id="IPR050562">
    <property type="entry name" value="FAD_mOase_fung"/>
</dbReference>
<dbReference type="PANTHER" id="PTHR47356">
    <property type="entry name" value="FAD-DEPENDENT MONOOXYGENASE ASQG-RELATED"/>
    <property type="match status" value="1"/>
</dbReference>
<dbReference type="PANTHER" id="PTHR47356:SF2">
    <property type="entry name" value="FAD-BINDING DOMAIN-CONTAINING PROTEIN-RELATED"/>
    <property type="match status" value="1"/>
</dbReference>
<protein>
    <recommendedName>
        <fullName evidence="5">FAD-binding domain-containing protein</fullName>
    </recommendedName>
</protein>
<dbReference type="EMBL" id="JAIFTL010000036">
    <property type="protein sequence ID" value="KAG9325641.1"/>
    <property type="molecule type" value="Genomic_DNA"/>
</dbReference>